<feature type="signal peptide" evidence="2">
    <location>
        <begin position="1"/>
        <end position="18"/>
    </location>
</feature>
<keyword evidence="2" id="KW-0732">Signal</keyword>
<sequence>MALLLGTLLTPPMPLLLPTSPTWDPPTTPLAALPPTPPPPELPAPPPPPTAKPPIPLPTAPRPLPPTTPTLEPLLPLADPLTTIEFIGFSVPSKWFSVDAPPEPPVPATLPTAFVVPSEFWVPGNAGKSSLDIVNSDCSDVGCFTMPTEIRRGARWSPRANE</sequence>
<dbReference type="AlphaFoldDB" id="D3DMV0"/>
<dbReference type="PRINTS" id="PR01217">
    <property type="entry name" value="PRICHEXTENSN"/>
</dbReference>
<evidence type="ECO:0000256" key="2">
    <source>
        <dbReference type="SAM" id="SignalP"/>
    </source>
</evidence>
<proteinExistence type="evidence at transcript level"/>
<gene>
    <name evidence="3" type="primary">Rga-RB</name>
</gene>
<feature type="compositionally biased region" description="Pro residues" evidence="1">
    <location>
        <begin position="23"/>
        <end position="68"/>
    </location>
</feature>
<evidence type="ECO:0000313" key="3">
    <source>
        <dbReference type="EMBL" id="ADC27636.1"/>
    </source>
</evidence>
<evidence type="ECO:0000256" key="1">
    <source>
        <dbReference type="SAM" id="MobiDB-lite"/>
    </source>
</evidence>
<organism evidence="3">
    <name type="scientific">Drosophila melanogaster</name>
    <name type="common">Fruit fly</name>
    <dbReference type="NCBI Taxonomy" id="7227"/>
    <lineage>
        <taxon>Eukaryota</taxon>
        <taxon>Metazoa</taxon>
        <taxon>Ecdysozoa</taxon>
        <taxon>Arthropoda</taxon>
        <taxon>Hexapoda</taxon>
        <taxon>Insecta</taxon>
        <taxon>Pterygota</taxon>
        <taxon>Neoptera</taxon>
        <taxon>Endopterygota</taxon>
        <taxon>Diptera</taxon>
        <taxon>Brachycera</taxon>
        <taxon>Muscomorpha</taxon>
        <taxon>Ephydroidea</taxon>
        <taxon>Drosophilidae</taxon>
        <taxon>Drosophila</taxon>
        <taxon>Sophophora</taxon>
    </lineage>
</organism>
<feature type="chain" id="PRO_5003042143" evidence="2">
    <location>
        <begin position="19"/>
        <end position="162"/>
    </location>
</feature>
<name>D3DMV0_DROME</name>
<reference evidence="3" key="1">
    <citation type="submission" date="2010-01" db="EMBL/GenBank/DDBJ databases">
        <authorList>
            <person name="Carlson J."/>
            <person name="Booth B."/>
            <person name="Frise E."/>
            <person name="Sandler J."/>
            <person name="Wan K."/>
            <person name="Yu C."/>
            <person name="Celniker S."/>
        </authorList>
    </citation>
    <scope>NUCLEOTIDE SEQUENCE</scope>
</reference>
<feature type="compositionally biased region" description="Low complexity" evidence="1">
    <location>
        <begin position="9"/>
        <end position="22"/>
    </location>
</feature>
<protein>
    <submittedName>
        <fullName evidence="3">MIP17283p</fullName>
    </submittedName>
</protein>
<feature type="region of interest" description="Disordered" evidence="1">
    <location>
        <begin position="9"/>
        <end position="74"/>
    </location>
</feature>
<accession>D3DMV0</accession>
<dbReference type="EMBL" id="BT120266">
    <property type="protein sequence ID" value="ADC27636.1"/>
    <property type="molecule type" value="mRNA"/>
</dbReference>